<reference evidence="3" key="1">
    <citation type="submission" date="2013-07" db="EMBL/GenBank/DDBJ databases">
        <title>The Genome Sequence of Cryptococcus dejecticola CBS10117.</title>
        <authorList>
            <consortium name="The Broad Institute Genome Sequencing Platform"/>
            <person name="Cuomo C."/>
            <person name="Litvintseva A."/>
            <person name="Chen Y."/>
            <person name="Heitman J."/>
            <person name="Sun S."/>
            <person name="Springer D."/>
            <person name="Dromer F."/>
            <person name="Young S.K."/>
            <person name="Zeng Q."/>
            <person name="Gargeya S."/>
            <person name="Fitzgerald M."/>
            <person name="Abouelleil A."/>
            <person name="Alvarado L."/>
            <person name="Berlin A.M."/>
            <person name="Chapman S.B."/>
            <person name="Dewar J."/>
            <person name="Goldberg J."/>
            <person name="Griggs A."/>
            <person name="Gujja S."/>
            <person name="Hansen M."/>
            <person name="Howarth C."/>
            <person name="Imamovic A."/>
            <person name="Larimer J."/>
            <person name="McCowan C."/>
            <person name="Murphy C."/>
            <person name="Pearson M."/>
            <person name="Priest M."/>
            <person name="Roberts A."/>
            <person name="Saif S."/>
            <person name="Shea T."/>
            <person name="Sykes S."/>
            <person name="Wortman J."/>
            <person name="Nusbaum C."/>
            <person name="Birren B."/>
        </authorList>
    </citation>
    <scope>NUCLEOTIDE SEQUENCE [LARGE SCALE GENOMIC DNA]</scope>
    <source>
        <strain evidence="3">CBS 10117</strain>
    </source>
</reference>
<evidence type="ECO:0000256" key="2">
    <source>
        <dbReference type="SAM" id="Phobius"/>
    </source>
</evidence>
<proteinExistence type="predicted"/>
<feature type="region of interest" description="Disordered" evidence="1">
    <location>
        <begin position="231"/>
        <end position="275"/>
    </location>
</feature>
<feature type="transmembrane region" description="Helical" evidence="2">
    <location>
        <begin position="50"/>
        <end position="71"/>
    </location>
</feature>
<reference evidence="4" key="2">
    <citation type="submission" date="2013-07" db="EMBL/GenBank/DDBJ databases">
        <authorList>
            <consortium name="The Broad Institute Genome Sequencing Platform"/>
            <person name="Cuomo C."/>
            <person name="Litvintseva A."/>
            <person name="Chen Y."/>
            <person name="Heitman J."/>
            <person name="Sun S."/>
            <person name="Springer D."/>
            <person name="Dromer F."/>
            <person name="Young S.K."/>
            <person name="Zeng Q."/>
            <person name="Gargeya S."/>
            <person name="Fitzgerald M."/>
            <person name="Abouelleil A."/>
            <person name="Alvarado L."/>
            <person name="Berlin A.M."/>
            <person name="Chapman S.B."/>
            <person name="Dewar J."/>
            <person name="Goldberg J."/>
            <person name="Griggs A."/>
            <person name="Gujja S."/>
            <person name="Hansen M."/>
            <person name="Howarth C."/>
            <person name="Imamovic A."/>
            <person name="Larimer J."/>
            <person name="McCowan C."/>
            <person name="Murphy C."/>
            <person name="Pearson M."/>
            <person name="Priest M."/>
            <person name="Roberts A."/>
            <person name="Saif S."/>
            <person name="Shea T."/>
            <person name="Sykes S."/>
            <person name="Wortman J."/>
            <person name="Nusbaum C."/>
            <person name="Birren B."/>
        </authorList>
    </citation>
    <scope>NUCLEOTIDE SEQUENCE</scope>
    <source>
        <strain evidence="4">CBS 10117</strain>
    </source>
</reference>
<evidence type="ECO:0000313" key="3">
    <source>
        <dbReference type="EMBL" id="OBR87761.1"/>
    </source>
</evidence>
<keyword evidence="2" id="KW-1133">Transmembrane helix</keyword>
<dbReference type="OrthoDB" id="2564994at2759"/>
<dbReference type="RefSeq" id="XP_018265603.1">
    <property type="nucleotide sequence ID" value="XM_018405322.1"/>
</dbReference>
<evidence type="ECO:0000313" key="5">
    <source>
        <dbReference type="Proteomes" id="UP000078595"/>
    </source>
</evidence>
<feature type="compositionally biased region" description="Polar residues" evidence="1">
    <location>
        <begin position="234"/>
        <end position="247"/>
    </location>
</feature>
<dbReference type="VEuPathDB" id="FungiDB:I303_01973"/>
<feature type="region of interest" description="Disordered" evidence="1">
    <location>
        <begin position="311"/>
        <end position="340"/>
    </location>
</feature>
<accession>A0A1A6ACH7</accession>
<evidence type="ECO:0000313" key="4">
    <source>
        <dbReference type="EMBL" id="WWC59338.1"/>
    </source>
</evidence>
<dbReference type="AlphaFoldDB" id="A0A1A6ACH7"/>
<keyword evidence="2" id="KW-0812">Transmembrane</keyword>
<organism evidence="3">
    <name type="scientific">Kwoniella dejecticola CBS 10117</name>
    <dbReference type="NCBI Taxonomy" id="1296121"/>
    <lineage>
        <taxon>Eukaryota</taxon>
        <taxon>Fungi</taxon>
        <taxon>Dikarya</taxon>
        <taxon>Basidiomycota</taxon>
        <taxon>Agaricomycotina</taxon>
        <taxon>Tremellomycetes</taxon>
        <taxon>Tremellales</taxon>
        <taxon>Cryptococcaceae</taxon>
        <taxon>Kwoniella</taxon>
    </lineage>
</organism>
<dbReference type="KEGG" id="kdj:28965672"/>
<keyword evidence="2" id="KW-0472">Membrane</keyword>
<dbReference type="EMBL" id="CP144531">
    <property type="protein sequence ID" value="WWC59338.1"/>
    <property type="molecule type" value="Genomic_DNA"/>
</dbReference>
<dbReference type="GeneID" id="28965672"/>
<reference evidence="4" key="3">
    <citation type="submission" date="2024-02" db="EMBL/GenBank/DDBJ databases">
        <title>Comparative genomics of Cryptococcus and Kwoniella reveals pathogenesis evolution and contrasting modes of karyotype evolution via chromosome fusion or intercentromeric recombination.</title>
        <authorList>
            <person name="Coelho M.A."/>
            <person name="David-Palma M."/>
            <person name="Shea T."/>
            <person name="Bowers K."/>
            <person name="McGinley-Smith S."/>
            <person name="Mohammad A.W."/>
            <person name="Gnirke A."/>
            <person name="Yurkov A.M."/>
            <person name="Nowrousian M."/>
            <person name="Sun S."/>
            <person name="Cuomo C.A."/>
            <person name="Heitman J."/>
        </authorList>
    </citation>
    <scope>NUCLEOTIDE SEQUENCE</scope>
    <source>
        <strain evidence="4">CBS 10117</strain>
    </source>
</reference>
<protein>
    <submittedName>
        <fullName evidence="3">Uncharacterized protein</fullName>
    </submittedName>
</protein>
<evidence type="ECO:0000256" key="1">
    <source>
        <dbReference type="SAM" id="MobiDB-lite"/>
    </source>
</evidence>
<dbReference type="EMBL" id="KI894028">
    <property type="protein sequence ID" value="OBR87761.1"/>
    <property type="molecule type" value="Genomic_DNA"/>
</dbReference>
<feature type="region of interest" description="Disordered" evidence="1">
    <location>
        <begin position="89"/>
        <end position="151"/>
    </location>
</feature>
<gene>
    <name evidence="3" type="ORF">I303_01973</name>
    <name evidence="4" type="ORF">I303_101890</name>
</gene>
<sequence length="423" mass="45954">MITPGSVARVAYLKGSQLSLQDTASTLDAWTSIRLDSPPKEILIMPLSPVSVAVGTTIATAIVVIGTGYAFKKFVYDPHISHHIEALIAHHQHHHSQSQSHAPIPASGPRGDNDHDDVSIGRASTLYRDHTSLRRRNVNRSNSGSGSHEYEYELQGRLSASSRHVLQDETEYGGASKYELDESRISLLSHRDHDRQTTFKSNRLIDLDENVRPESPQDREIQEVIFNLAPTPLQGRSGSSTPSTLNPFVSPHDSRQVTEPRSLAPADRLDPRTSSTSFSFLSLSQASSPDQIYPHLHSGAEQVDALVADPGEEGDEQETGTPTIADDNERAGDGNGDGDDVISISDNGMTEYQDAEAYTPISRALSRNSIFDSVPSPRVNNADPLGEMGLSYVPVVPTTRGPMSVISMDGSESEWDVVSDAGR</sequence>
<keyword evidence="5" id="KW-1185">Reference proteome</keyword>
<name>A0A1A6ACH7_9TREE</name>
<dbReference type="Proteomes" id="UP000078595">
    <property type="component" value="Chromosome 2"/>
</dbReference>